<dbReference type="RefSeq" id="WP_177113093.1">
    <property type="nucleotide sequence ID" value="NZ_JACARF010000005.1"/>
</dbReference>
<sequence>MFKRLYAVRFDRPAATGRNKACMIECTDEADLRTDVIVKFTGCETGPTGLIRESLAAFLAADLGLPIPEPVLVAIPDGFTAGPDYPEVNQLLSRSSKFAFGSTALPGGYTIYAPTQPLRGPVVQRAVHIFVFDTLIANTDRAPGNPNCLVKGENAIIIDHDLAFILDALFWKEPWKLGGGDELAAPEKHIFWTLAKNHDFDFAELKARLLAITDDRLSEYVGALPGDWHSGNNSAQRIVEYIKNLRDNADSAFSEIQRVLQ</sequence>
<proteinExistence type="predicted"/>
<dbReference type="InterPro" id="IPR046748">
    <property type="entry name" value="HipA_2"/>
</dbReference>
<organism evidence="2 3">
    <name type="scientific">Pseudomonas yamanorum</name>
    <dbReference type="NCBI Taxonomy" id="515393"/>
    <lineage>
        <taxon>Bacteria</taxon>
        <taxon>Pseudomonadati</taxon>
        <taxon>Pseudomonadota</taxon>
        <taxon>Gammaproteobacteria</taxon>
        <taxon>Pseudomonadales</taxon>
        <taxon>Pseudomonadaceae</taxon>
        <taxon>Pseudomonas</taxon>
    </lineage>
</organism>
<reference evidence="2 3" key="1">
    <citation type="submission" date="2020-04" db="EMBL/GenBank/DDBJ databases">
        <title>Molecular characterization of pseudomonads from Agaricus bisporus reveal novel blotch 2 pathogens in Western Europe.</title>
        <authorList>
            <person name="Taparia T."/>
            <person name="Krijger M."/>
            <person name="Haynes E."/>
            <person name="Elpinstone J.G."/>
            <person name="Noble R."/>
            <person name="Van Der Wolf J."/>
        </authorList>
    </citation>
    <scope>NUCLEOTIDE SEQUENCE [LARGE SCALE GENOMIC DNA]</scope>
    <source>
        <strain evidence="2 3">IPO3781</strain>
    </source>
</reference>
<evidence type="ECO:0000313" key="3">
    <source>
        <dbReference type="Proteomes" id="UP000537188"/>
    </source>
</evidence>
<name>A0A7Y8F9B7_9PSED</name>
<evidence type="ECO:0000259" key="1">
    <source>
        <dbReference type="Pfam" id="PF20613"/>
    </source>
</evidence>
<accession>A0A7Y8F9B7</accession>
<dbReference type="Pfam" id="PF20613">
    <property type="entry name" value="HipA_2"/>
    <property type="match status" value="1"/>
</dbReference>
<comment type="caution">
    <text evidence="2">The sequence shown here is derived from an EMBL/GenBank/DDBJ whole genome shotgun (WGS) entry which is preliminary data.</text>
</comment>
<dbReference type="AlphaFoldDB" id="A0A7Y8F9B7"/>
<protein>
    <recommendedName>
        <fullName evidence="1">HipA-like kinase domain-containing protein</fullName>
    </recommendedName>
</protein>
<gene>
    <name evidence="2" type="ORF">HX828_06190</name>
</gene>
<evidence type="ECO:0000313" key="2">
    <source>
        <dbReference type="EMBL" id="NWE75137.1"/>
    </source>
</evidence>
<dbReference type="Proteomes" id="UP000537188">
    <property type="component" value="Unassembled WGS sequence"/>
</dbReference>
<feature type="domain" description="HipA-like kinase" evidence="1">
    <location>
        <begin position="38"/>
        <end position="235"/>
    </location>
</feature>
<dbReference type="EMBL" id="JACARF010000005">
    <property type="protein sequence ID" value="NWE75137.1"/>
    <property type="molecule type" value="Genomic_DNA"/>
</dbReference>